<evidence type="ECO:0000256" key="9">
    <source>
        <dbReference type="ARBA" id="ARBA00023136"/>
    </source>
</evidence>
<dbReference type="Proteomes" id="UP000094285">
    <property type="component" value="Unassembled WGS sequence"/>
</dbReference>
<feature type="transmembrane region" description="Helical" evidence="10">
    <location>
        <begin position="337"/>
        <end position="358"/>
    </location>
</feature>
<evidence type="ECO:0000256" key="2">
    <source>
        <dbReference type="ARBA" id="ARBA00004922"/>
    </source>
</evidence>
<sequence length="519" mass="59677">MAKSKKKSKQALVKKPTTPFVATPATTQSQSIFKSSPVYELLHYFEKAPDQWAARYIIVMSSIILKTAIGLGGFLGQGKPPMHGDFEAQRHWMELTIHLPVSEWYYFDLQYWGLDYPPLTAYHLYLLGKIGSFINPTWFALNSSRGIETNEVKFFMRFVSLLSELVLYVPAVLTLANMMGKRFNLNRMDQMIISVIIINQAHLALIDHGHFQFNSVMLGFFVYSLINLMRENYVLASIWFVSCINFKQMGLYYSTFIFVFILSQLKSFIHLIVIGLTVVLTSFVIVIPFLKDPKNLLQILIRVFPFNRGLFEDKVANFWCTANVVIKFREIIDASQLSKLALISTVGAIIPMNILLFFKCKKPQNVAPGLIYGFAGNALAFYLFSYQVHEKSILIPLLPSTLLILIKPELIDIVQWINNVGTFSLYPLLKKDGLILQYFVSNLLINWLIGPKLLFKNSGILWGLITKGSYLLMIVYHLLDWFLLPPARYPDLWVILNITISFGAFFVFWLWLNFKVYKL</sequence>
<name>A0A1E4SKT2_9ASCO</name>
<feature type="transmembrane region" description="Helical" evidence="10">
    <location>
        <begin position="268"/>
        <end position="290"/>
    </location>
</feature>
<evidence type="ECO:0000256" key="3">
    <source>
        <dbReference type="ARBA" id="ARBA00008715"/>
    </source>
</evidence>
<feature type="transmembrane region" description="Helical" evidence="10">
    <location>
        <begin position="154"/>
        <end position="176"/>
    </location>
</feature>
<dbReference type="GO" id="GO:0005789">
    <property type="term" value="C:endoplasmic reticulum membrane"/>
    <property type="evidence" value="ECO:0007669"/>
    <property type="project" value="UniProtKB-SubCell"/>
</dbReference>
<accession>A0A1E4SKT2</accession>
<dbReference type="GO" id="GO:0009060">
    <property type="term" value="P:aerobic respiration"/>
    <property type="evidence" value="ECO:0007669"/>
    <property type="project" value="EnsemblFungi"/>
</dbReference>
<dbReference type="Pfam" id="PF03155">
    <property type="entry name" value="Alg6_Alg8"/>
    <property type="match status" value="1"/>
</dbReference>
<reference evidence="12" key="1">
    <citation type="submission" date="2016-05" db="EMBL/GenBank/DDBJ databases">
        <title>Comparative genomics of biotechnologically important yeasts.</title>
        <authorList>
            <consortium name="DOE Joint Genome Institute"/>
            <person name="Riley R."/>
            <person name="Haridas S."/>
            <person name="Wolfe K.H."/>
            <person name="Lopes M.R."/>
            <person name="Hittinger C.T."/>
            <person name="Goker M."/>
            <person name="Salamov A."/>
            <person name="Wisecaver J."/>
            <person name="Long T.M."/>
            <person name="Aerts A.L."/>
            <person name="Barry K."/>
            <person name="Choi C."/>
            <person name="Clum A."/>
            <person name="Coughlan A.Y."/>
            <person name="Deshpande S."/>
            <person name="Douglass A.P."/>
            <person name="Hanson S.J."/>
            <person name="Klenk H.-P."/>
            <person name="Labutti K."/>
            <person name="Lapidus A."/>
            <person name="Lindquist E."/>
            <person name="Lipzen A."/>
            <person name="Meier-Kolthoff J.P."/>
            <person name="Ohm R.A."/>
            <person name="Otillar R.P."/>
            <person name="Pangilinan J."/>
            <person name="Peng Y."/>
            <person name="Rokas A."/>
            <person name="Rosa C.A."/>
            <person name="Scheuner C."/>
            <person name="Sibirny A.A."/>
            <person name="Slot J.C."/>
            <person name="Stielow J.B."/>
            <person name="Sun H."/>
            <person name="Kurtzman C.P."/>
            <person name="Blackwell M."/>
            <person name="Grigoriev I.V."/>
            <person name="Jeffries T.W."/>
        </authorList>
    </citation>
    <scope>NUCLEOTIDE SEQUENCE [LARGE SCALE GENOMIC DNA]</scope>
    <source>
        <strain evidence="12">NRRL Y-17324</strain>
    </source>
</reference>
<evidence type="ECO:0000256" key="10">
    <source>
        <dbReference type="RuleBase" id="RU363110"/>
    </source>
</evidence>
<keyword evidence="4 10" id="KW-0328">Glycosyltransferase</keyword>
<dbReference type="EC" id="2.4.1.-" evidence="10"/>
<evidence type="ECO:0000313" key="11">
    <source>
        <dbReference type="EMBL" id="ODV80108.1"/>
    </source>
</evidence>
<dbReference type="UniPathway" id="UPA00378"/>
<feature type="transmembrane region" description="Helical" evidence="10">
    <location>
        <begin position="460"/>
        <end position="479"/>
    </location>
</feature>
<gene>
    <name evidence="11" type="ORF">CANTADRAFT_25826</name>
</gene>
<feature type="transmembrane region" description="Helical" evidence="10">
    <location>
        <begin position="370"/>
        <end position="389"/>
    </location>
</feature>
<keyword evidence="5 10" id="KW-0808">Transferase</keyword>
<organism evidence="11 12">
    <name type="scientific">Suhomyces tanzawaensis NRRL Y-17324</name>
    <dbReference type="NCBI Taxonomy" id="984487"/>
    <lineage>
        <taxon>Eukaryota</taxon>
        <taxon>Fungi</taxon>
        <taxon>Dikarya</taxon>
        <taxon>Ascomycota</taxon>
        <taxon>Saccharomycotina</taxon>
        <taxon>Pichiomycetes</taxon>
        <taxon>Debaryomycetaceae</taxon>
        <taxon>Suhomyces</taxon>
    </lineage>
</organism>
<protein>
    <recommendedName>
        <fullName evidence="10">Alpha-1,3-glucosyltransferase</fullName>
        <ecNumber evidence="10">2.4.1.-</ecNumber>
    </recommendedName>
</protein>
<comment type="subcellular location">
    <subcellularLocation>
        <location evidence="1 10">Endoplasmic reticulum membrane</location>
        <topology evidence="1 10">Multi-pass membrane protein</topology>
    </subcellularLocation>
</comment>
<dbReference type="GO" id="GO:0018279">
    <property type="term" value="P:protein N-linked glycosylation via asparagine"/>
    <property type="evidence" value="ECO:0007669"/>
    <property type="project" value="EnsemblFungi"/>
</dbReference>
<keyword evidence="6 10" id="KW-0812">Transmembrane</keyword>
<feature type="transmembrane region" description="Helical" evidence="10">
    <location>
        <begin position="435"/>
        <end position="455"/>
    </location>
</feature>
<keyword evidence="12" id="KW-1185">Reference proteome</keyword>
<feature type="transmembrane region" description="Helical" evidence="10">
    <location>
        <begin position="56"/>
        <end position="76"/>
    </location>
</feature>
<dbReference type="GO" id="GO:0042281">
    <property type="term" value="F:dolichyl pyrophosphate Man9GlcNAc2 alpha-1,3-glucosyltransferase activity"/>
    <property type="evidence" value="ECO:0007669"/>
    <property type="project" value="EnsemblFungi"/>
</dbReference>
<keyword evidence="8 10" id="KW-1133">Transmembrane helix</keyword>
<dbReference type="GeneID" id="30981684"/>
<dbReference type="InterPro" id="IPR004856">
    <property type="entry name" value="Glyco_trans_ALG6/ALG8"/>
</dbReference>
<keyword evidence="9 10" id="KW-0472">Membrane</keyword>
<dbReference type="PANTHER" id="PTHR12413">
    <property type="entry name" value="DOLICHYL GLYCOSYLTRANSFERASE"/>
    <property type="match status" value="1"/>
</dbReference>
<feature type="transmembrane region" description="Helical" evidence="10">
    <location>
        <begin position="236"/>
        <end position="262"/>
    </location>
</feature>
<comment type="pathway">
    <text evidence="2 10">Protein modification; protein glycosylation.</text>
</comment>
<dbReference type="AlphaFoldDB" id="A0A1E4SKT2"/>
<dbReference type="STRING" id="984487.A0A1E4SKT2"/>
<evidence type="ECO:0000256" key="1">
    <source>
        <dbReference type="ARBA" id="ARBA00004477"/>
    </source>
</evidence>
<comment type="similarity">
    <text evidence="3 10">Belongs to the ALG6/ALG8 glucosyltransferase family.</text>
</comment>
<evidence type="ECO:0000256" key="7">
    <source>
        <dbReference type="ARBA" id="ARBA00022824"/>
    </source>
</evidence>
<evidence type="ECO:0000256" key="4">
    <source>
        <dbReference type="ARBA" id="ARBA00022676"/>
    </source>
</evidence>
<feature type="transmembrane region" description="Helical" evidence="10">
    <location>
        <begin position="491"/>
        <end position="512"/>
    </location>
</feature>
<evidence type="ECO:0000256" key="8">
    <source>
        <dbReference type="ARBA" id="ARBA00022989"/>
    </source>
</evidence>
<evidence type="ECO:0000256" key="6">
    <source>
        <dbReference type="ARBA" id="ARBA00022692"/>
    </source>
</evidence>
<dbReference type="EMBL" id="KV453911">
    <property type="protein sequence ID" value="ODV80108.1"/>
    <property type="molecule type" value="Genomic_DNA"/>
</dbReference>
<evidence type="ECO:0000313" key="12">
    <source>
        <dbReference type="Proteomes" id="UP000094285"/>
    </source>
</evidence>
<dbReference type="RefSeq" id="XP_020065230.1">
    <property type="nucleotide sequence ID" value="XM_020207547.1"/>
</dbReference>
<keyword evidence="7 10" id="KW-0256">Endoplasmic reticulum</keyword>
<evidence type="ECO:0000256" key="5">
    <source>
        <dbReference type="ARBA" id="ARBA00022679"/>
    </source>
</evidence>
<proteinExistence type="inferred from homology"/>
<dbReference type="PANTHER" id="PTHR12413:SF1">
    <property type="entry name" value="DOLICHYL PYROPHOSPHATE MAN9GLCNAC2 ALPHA-1,3-GLUCOSYLTRANSFERASE"/>
    <property type="match status" value="1"/>
</dbReference>
<dbReference type="OrthoDB" id="5589195at2759"/>